<evidence type="ECO:0000313" key="4">
    <source>
        <dbReference type="Proteomes" id="UP000325440"/>
    </source>
</evidence>
<evidence type="ECO:0000313" key="3">
    <source>
        <dbReference type="EMBL" id="VVC32793.1"/>
    </source>
</evidence>
<dbReference type="Proteomes" id="UP000325440">
    <property type="component" value="Unassembled WGS sequence"/>
</dbReference>
<sequence length="982" mass="110349">MESEPIIYENEKSIELILFLDFIDNLECSLGFPLQFNVNVEFHDNTLNVGDLIVTVVDTTGKIDLEVPLNLTLDKISEYNNFDTHPMLINFELQSGQKPTNSNNATKKQTWVCVVDLLPLVYGGNEQRESMKAGDVRPWNAVAGRYPLKAVGELNRNVLSDTAARLFATVWWPDAAAAEAWLREFTPPNNVLSVTVHGLYNPPPSAAGRQQQQTASTTCTATLKVPVAIDADFNSVVFASGAYEDQPRDANDLRWYSLDNALATVSNTGQRYEEYYGPVVNSAKIPEPKDVLYKGPRFEWNVWWRSLMSDESSRKFQDFIFKHRYLPVSFAFNEDQSMANQKPKAGSNDDDGIVFVALLDLSMLLQPNCTSVRCLSIVHALDVETVKNNGVLLSLLVDFDTEESTERISKSFVSVKDGSQSSAVSHVTSYCGTLEPTATEWTLPFAVIDVSVDKSFYDQYVEHLTASMYALNVIPENPQRPPVTVNCTLPKSNKYRDCLKSIIEKLMNTSAEKINDPNGVEQYVNELKDAGTYDSLQLSLCDEIRLYIEENYDGLLIGDTVQSFVNRIFADLVDEMKETVASFEFPYSGGYGGNGGHVKSETAAIAYAREADELQDAERAKTFYLDLISTASTGYPNYWLLYASFCSRRLDFDTALECVKEVLLVDDGNRIGLFLYAAIRLTVHEDDDSGEIVLKSLVMSHEDFSEAYVLLGVYYTTLEMYEVSYVMLQRAASTAKADITDKNSFIHKNLLSWQPIGNNKDPLIKCAILLLELGLVKLATQCLQLVKNRCQQYYYYMAVCEYKNGNHSKSLIHLKNAKMTGNYKKIGNALKFLNYIELNGPPDVLEKVLSQVTDARTPPSDELHLVYLNCARYCYEHARYAKGAEICQIACAVVRTPMIFTLLAKCLIKIGEIEAAEVALNEANFMDVKNDEVWAYLTVVNVEMGNVDEAKVCYTKALECGLKPKMKKEIEILFRKNRYTPI</sequence>
<keyword evidence="1" id="KW-0677">Repeat</keyword>
<dbReference type="PANTHER" id="PTHR44314">
    <property type="entry name" value="CILIA- AND FLAGELLA-ASSOCIATED PROTEIN 70"/>
    <property type="match status" value="1"/>
</dbReference>
<accession>A0A5E4MMF7</accession>
<organism evidence="3 4">
    <name type="scientific">Cinara cedri</name>
    <dbReference type="NCBI Taxonomy" id="506608"/>
    <lineage>
        <taxon>Eukaryota</taxon>
        <taxon>Metazoa</taxon>
        <taxon>Ecdysozoa</taxon>
        <taxon>Arthropoda</taxon>
        <taxon>Hexapoda</taxon>
        <taxon>Insecta</taxon>
        <taxon>Pterygota</taxon>
        <taxon>Neoptera</taxon>
        <taxon>Paraneoptera</taxon>
        <taxon>Hemiptera</taxon>
        <taxon>Sternorrhyncha</taxon>
        <taxon>Aphidomorpha</taxon>
        <taxon>Aphidoidea</taxon>
        <taxon>Aphididae</taxon>
        <taxon>Lachninae</taxon>
        <taxon>Cinara</taxon>
    </lineage>
</organism>
<dbReference type="GO" id="GO:0070062">
    <property type="term" value="C:extracellular exosome"/>
    <property type="evidence" value="ECO:0007669"/>
    <property type="project" value="TreeGrafter"/>
</dbReference>
<protein>
    <submittedName>
        <fullName evidence="3">Tetratricopeptide-like helical domain</fullName>
    </submittedName>
</protein>
<dbReference type="InterPro" id="IPR052628">
    <property type="entry name" value="CFAP70"/>
</dbReference>
<evidence type="ECO:0000256" key="1">
    <source>
        <dbReference type="ARBA" id="ARBA00022737"/>
    </source>
</evidence>
<evidence type="ECO:0000256" key="2">
    <source>
        <dbReference type="ARBA" id="ARBA00022803"/>
    </source>
</evidence>
<dbReference type="GO" id="GO:0060271">
    <property type="term" value="P:cilium assembly"/>
    <property type="evidence" value="ECO:0007669"/>
    <property type="project" value="TreeGrafter"/>
</dbReference>
<dbReference type="EMBL" id="CABPRJ010000959">
    <property type="protein sequence ID" value="VVC32793.1"/>
    <property type="molecule type" value="Genomic_DNA"/>
</dbReference>
<proteinExistence type="predicted"/>
<dbReference type="GO" id="GO:0003341">
    <property type="term" value="P:cilium movement"/>
    <property type="evidence" value="ECO:0007669"/>
    <property type="project" value="TreeGrafter"/>
</dbReference>
<dbReference type="SUPFAM" id="SSF48452">
    <property type="entry name" value="TPR-like"/>
    <property type="match status" value="1"/>
</dbReference>
<keyword evidence="2" id="KW-0802">TPR repeat</keyword>
<dbReference type="GO" id="GO:0031514">
    <property type="term" value="C:motile cilium"/>
    <property type="evidence" value="ECO:0007669"/>
    <property type="project" value="TreeGrafter"/>
</dbReference>
<dbReference type="PANTHER" id="PTHR44314:SF1">
    <property type="entry name" value="CILIA- AND FLAGELLA-ASSOCIATED PROTEIN 70"/>
    <property type="match status" value="1"/>
</dbReference>
<dbReference type="Gene3D" id="1.25.40.10">
    <property type="entry name" value="Tetratricopeptide repeat domain"/>
    <property type="match status" value="1"/>
</dbReference>
<reference evidence="3 4" key="1">
    <citation type="submission" date="2019-08" db="EMBL/GenBank/DDBJ databases">
        <authorList>
            <person name="Alioto T."/>
            <person name="Alioto T."/>
            <person name="Gomez Garrido J."/>
        </authorList>
    </citation>
    <scope>NUCLEOTIDE SEQUENCE [LARGE SCALE GENOMIC DNA]</scope>
</reference>
<dbReference type="InterPro" id="IPR011990">
    <property type="entry name" value="TPR-like_helical_dom_sf"/>
</dbReference>
<dbReference type="AlphaFoldDB" id="A0A5E4MMF7"/>
<dbReference type="OrthoDB" id="10262375at2759"/>
<keyword evidence="4" id="KW-1185">Reference proteome</keyword>
<name>A0A5E4MMF7_9HEMI</name>
<gene>
    <name evidence="3" type="ORF">CINCED_3A015698</name>
</gene>